<protein>
    <recommendedName>
        <fullName evidence="2">glutamine--fructose-6-phosphate transaminase (isomerizing)</fullName>
        <ecNumber evidence="2">2.6.1.16</ecNumber>
    </recommendedName>
</protein>
<dbReference type="InterPro" id="IPR017932">
    <property type="entry name" value="GATase_2_dom"/>
</dbReference>
<dbReference type="EMBL" id="BARS01009392">
    <property type="protein sequence ID" value="GAF74011.1"/>
    <property type="molecule type" value="Genomic_DNA"/>
</dbReference>
<name>X0SFY4_9ZZZZ</name>
<evidence type="ECO:0000256" key="2">
    <source>
        <dbReference type="ARBA" id="ARBA00012916"/>
    </source>
</evidence>
<reference evidence="6" key="1">
    <citation type="journal article" date="2014" name="Front. Microbiol.">
        <title>High frequency of phylogenetically diverse reductive dehalogenase-homologous genes in deep subseafloor sedimentary metagenomes.</title>
        <authorList>
            <person name="Kawai M."/>
            <person name="Futagami T."/>
            <person name="Toyoda A."/>
            <person name="Takaki Y."/>
            <person name="Nishi S."/>
            <person name="Hori S."/>
            <person name="Arai W."/>
            <person name="Tsubouchi T."/>
            <person name="Morono Y."/>
            <person name="Uchiyama I."/>
            <person name="Ito T."/>
            <person name="Fujiyama A."/>
            <person name="Inagaki F."/>
            <person name="Takami H."/>
        </authorList>
    </citation>
    <scope>NUCLEOTIDE SEQUENCE</scope>
    <source>
        <strain evidence="6">Expedition CK06-06</strain>
    </source>
</reference>
<dbReference type="SUPFAM" id="SSF56235">
    <property type="entry name" value="N-terminal nucleophile aminohydrolases (Ntn hydrolases)"/>
    <property type="match status" value="1"/>
</dbReference>
<dbReference type="AlphaFoldDB" id="X0SFY4"/>
<feature type="domain" description="Glutamine amidotransferase type-2" evidence="5">
    <location>
        <begin position="2"/>
        <end position="240"/>
    </location>
</feature>
<comment type="caution">
    <text evidence="6">The sequence shown here is derived from an EMBL/GenBank/DDBJ whole genome shotgun (WGS) entry which is preliminary data.</text>
</comment>
<dbReference type="GO" id="GO:0004360">
    <property type="term" value="F:glutamine-fructose-6-phosphate transaminase (isomerizing) activity"/>
    <property type="evidence" value="ECO:0007669"/>
    <property type="project" value="UniProtKB-EC"/>
</dbReference>
<comment type="catalytic activity">
    <reaction evidence="1">
        <text>D-fructose 6-phosphate + L-glutamine = D-glucosamine 6-phosphate + L-glutamate</text>
        <dbReference type="Rhea" id="RHEA:13237"/>
        <dbReference type="ChEBI" id="CHEBI:29985"/>
        <dbReference type="ChEBI" id="CHEBI:58359"/>
        <dbReference type="ChEBI" id="CHEBI:58725"/>
        <dbReference type="ChEBI" id="CHEBI:61527"/>
        <dbReference type="EC" id="2.6.1.16"/>
    </reaction>
</comment>
<evidence type="ECO:0000313" key="6">
    <source>
        <dbReference type="EMBL" id="GAF74011.1"/>
    </source>
</evidence>
<evidence type="ECO:0000259" key="5">
    <source>
        <dbReference type="PROSITE" id="PS51278"/>
    </source>
</evidence>
<gene>
    <name evidence="6" type="ORF">S01H1_17671</name>
</gene>
<sequence>MCGIAGIIKLRGQTISDEYIEELVRELLIASEIRGDDATGIAVINTELDKTTTMKGGQKASDFVESKEWSTFKKKFKKGNIILLHTRSATQGSAINNNNNHPFTSKKTHAVLIHNGIIHNDRVLEEEYKIGRDDSEVDSEIILLLYDLFLDMTKVIKKIRGSMGMALYHNKHLYLYRNTPPVTVAFLPTRGIIVFASTEGILRNALGECNGTKLFGIFKKVEKYYKYDIPMDTLLDFNVDTESFKQSTVESKQYGNTGGYYNTKDGVRTWVRYSNNNLKGEFRP</sequence>
<organism evidence="6">
    <name type="scientific">marine sediment metagenome</name>
    <dbReference type="NCBI Taxonomy" id="412755"/>
    <lineage>
        <taxon>unclassified sequences</taxon>
        <taxon>metagenomes</taxon>
        <taxon>ecological metagenomes</taxon>
    </lineage>
</organism>
<proteinExistence type="predicted"/>
<evidence type="ECO:0000256" key="1">
    <source>
        <dbReference type="ARBA" id="ARBA00001031"/>
    </source>
</evidence>
<feature type="non-terminal residue" evidence="6">
    <location>
        <position position="284"/>
    </location>
</feature>
<accession>X0SFY4</accession>
<dbReference type="Gene3D" id="3.60.20.10">
    <property type="entry name" value="Glutamine Phosphoribosylpyrophosphate, subunit 1, domain 1"/>
    <property type="match status" value="1"/>
</dbReference>
<evidence type="ECO:0000256" key="4">
    <source>
        <dbReference type="ARBA" id="ARBA00022962"/>
    </source>
</evidence>
<dbReference type="CDD" id="cd00352">
    <property type="entry name" value="Gn_AT_II"/>
    <property type="match status" value="1"/>
</dbReference>
<keyword evidence="3" id="KW-0808">Transferase</keyword>
<dbReference type="Pfam" id="PF13522">
    <property type="entry name" value="GATase_6"/>
    <property type="match status" value="1"/>
</dbReference>
<keyword evidence="4" id="KW-0315">Glutamine amidotransferase</keyword>
<dbReference type="PROSITE" id="PS51278">
    <property type="entry name" value="GATASE_TYPE_2"/>
    <property type="match status" value="1"/>
</dbReference>
<evidence type="ECO:0000256" key="3">
    <source>
        <dbReference type="ARBA" id="ARBA00022679"/>
    </source>
</evidence>
<dbReference type="EC" id="2.6.1.16" evidence="2"/>
<dbReference type="InterPro" id="IPR029055">
    <property type="entry name" value="Ntn_hydrolases_N"/>
</dbReference>
<dbReference type="PANTHER" id="PTHR10937">
    <property type="entry name" value="GLUCOSAMINE--FRUCTOSE-6-PHOSPHATE AMINOTRANSFERASE, ISOMERIZING"/>
    <property type="match status" value="1"/>
</dbReference>